<dbReference type="AlphaFoldDB" id="A0A1H2XQP8"/>
<keyword evidence="2" id="KW-1185">Reference proteome</keyword>
<evidence type="ECO:0000313" key="1">
    <source>
        <dbReference type="EMBL" id="SDW95173.1"/>
    </source>
</evidence>
<proteinExistence type="predicted"/>
<dbReference type="Proteomes" id="UP000182589">
    <property type="component" value="Unassembled WGS sequence"/>
</dbReference>
<evidence type="ECO:0000313" key="2">
    <source>
        <dbReference type="Proteomes" id="UP000182589"/>
    </source>
</evidence>
<feature type="non-terminal residue" evidence="1">
    <location>
        <position position="1"/>
    </location>
</feature>
<dbReference type="EMBL" id="FNOJ01000023">
    <property type="protein sequence ID" value="SDW95173.1"/>
    <property type="molecule type" value="Genomic_DNA"/>
</dbReference>
<organism evidence="1 2">
    <name type="scientific">Alicyclobacillus hesperidum</name>
    <dbReference type="NCBI Taxonomy" id="89784"/>
    <lineage>
        <taxon>Bacteria</taxon>
        <taxon>Bacillati</taxon>
        <taxon>Bacillota</taxon>
        <taxon>Bacilli</taxon>
        <taxon>Bacillales</taxon>
        <taxon>Alicyclobacillaceae</taxon>
        <taxon>Alicyclobacillus</taxon>
    </lineage>
</organism>
<name>A0A1H2XQP8_9BACL</name>
<accession>A0A1H2XQP8</accession>
<protein>
    <submittedName>
        <fullName evidence="1">Uncharacterized protein</fullName>
    </submittedName>
</protein>
<gene>
    <name evidence="1" type="ORF">SAMN04489725_12338</name>
</gene>
<sequence>SCPAGEPAGFIVMYDFDAATAGMQDGRDLTLTFLRYVLQYVSYLTQHLPHP</sequence>
<reference evidence="2" key="1">
    <citation type="submission" date="2016-10" db="EMBL/GenBank/DDBJ databases">
        <authorList>
            <person name="Varghese N."/>
        </authorList>
    </citation>
    <scope>NUCLEOTIDE SEQUENCE [LARGE SCALE GENOMIC DNA]</scope>
    <source>
        <strain evidence="2">DSM 12489</strain>
    </source>
</reference>